<feature type="domain" description="Putative host cell surface-exposed lipoprotein Ltp-like HTH region" evidence="2">
    <location>
        <begin position="36"/>
        <end position="83"/>
    </location>
</feature>
<evidence type="ECO:0000256" key="1">
    <source>
        <dbReference type="SAM" id="MobiDB-lite"/>
    </source>
</evidence>
<name>A0A2K0AWA2_STAHA</name>
<comment type="caution">
    <text evidence="3">The sequence shown here is derived from an EMBL/GenBank/DDBJ whole genome shotgun (WGS) entry which is preliminary data.</text>
</comment>
<feature type="domain" description="Putative host cell surface-exposed lipoprotein Ltp-like HTH region" evidence="2">
    <location>
        <begin position="1"/>
        <end position="32"/>
    </location>
</feature>
<feature type="domain" description="Putative host cell surface-exposed lipoprotein Ltp-like HTH region" evidence="2">
    <location>
        <begin position="87"/>
        <end position="134"/>
    </location>
</feature>
<dbReference type="InterPro" id="IPR036388">
    <property type="entry name" value="WH-like_DNA-bd_sf"/>
</dbReference>
<gene>
    <name evidence="3" type="ORF">AL503_004115</name>
</gene>
<dbReference type="EMBL" id="LORN02000014">
    <property type="protein sequence ID" value="PNN29305.1"/>
    <property type="molecule type" value="Genomic_DNA"/>
</dbReference>
<accession>A0A2K0AWA2</accession>
<evidence type="ECO:0000313" key="4">
    <source>
        <dbReference type="Proteomes" id="UP000053523"/>
    </source>
</evidence>
<organism evidence="3 4">
    <name type="scientific">Staphylococcus haemolyticus</name>
    <dbReference type="NCBI Taxonomy" id="1283"/>
    <lineage>
        <taxon>Bacteria</taxon>
        <taxon>Bacillati</taxon>
        <taxon>Bacillota</taxon>
        <taxon>Bacilli</taxon>
        <taxon>Bacillales</taxon>
        <taxon>Staphylococcaceae</taxon>
        <taxon>Staphylococcus</taxon>
    </lineage>
</organism>
<dbReference type="Proteomes" id="UP000053523">
    <property type="component" value="Unassembled WGS sequence"/>
</dbReference>
<dbReference type="AlphaFoldDB" id="A0A2K0AWA2"/>
<feature type="domain" description="Putative host cell surface-exposed lipoprotein Ltp-like HTH region" evidence="2">
    <location>
        <begin position="185"/>
        <end position="232"/>
    </location>
</feature>
<reference evidence="3 4" key="1">
    <citation type="submission" date="2017-12" db="EMBL/GenBank/DDBJ databases">
        <title>FDA dAtabase for Regulatory Grade micrObial Sequences (FDA-ARGOS): Supporting development and validation of Infectious Disease Dx tests.</title>
        <authorList>
            <person name="Hoffmann M."/>
            <person name="Allard M."/>
            <person name="Evans P."/>
            <person name="Brown E."/>
            <person name="Tallon L."/>
            <person name="Sadzewicz L."/>
            <person name="Sengamalay N."/>
            <person name="Ott S."/>
            <person name="Godinez A."/>
            <person name="Nagaraj S."/>
            <person name="Vavikolanu K."/>
            <person name="Aluvathingal J."/>
            <person name="Nadendla S."/>
            <person name="Sichtig H."/>
        </authorList>
    </citation>
    <scope>NUCLEOTIDE SEQUENCE [LARGE SCALE GENOMIC DNA]</scope>
    <source>
        <strain evidence="3 4">FDAARGOS_148</strain>
    </source>
</reference>
<evidence type="ECO:0000259" key="2">
    <source>
        <dbReference type="Pfam" id="PF07553"/>
    </source>
</evidence>
<feature type="domain" description="Putative host cell surface-exposed lipoprotein Ltp-like HTH region" evidence="2">
    <location>
        <begin position="137"/>
        <end position="182"/>
    </location>
</feature>
<sequence length="233" mass="26772">MYMSKKGIYNQLTSSSGDKFNSSTAKYAVNHLKDVDYKENALKTAEESSDNLHFSKKELTDYLKNDENSGQFTSEQVDYAMKHAKIDYKENALETAKHISDQSYSSKSQLEDELTSKDGRQFTKDEADYAMKHLKTDFKKNALKNAQRYMQDSIESKSELYNKLVEYDDFTEDEAKYAADNVKVDYKENALERAKSLSKNGDTSKSDIKDMLSSKDGFKFTEEEAQYAVDHLK</sequence>
<evidence type="ECO:0000313" key="3">
    <source>
        <dbReference type="EMBL" id="PNN29305.1"/>
    </source>
</evidence>
<dbReference type="Pfam" id="PF07553">
    <property type="entry name" value="Lipoprotein_Ltp"/>
    <property type="match status" value="5"/>
</dbReference>
<dbReference type="Gene3D" id="1.10.10.10">
    <property type="entry name" value="Winged helix-like DNA-binding domain superfamily/Winged helix DNA-binding domain"/>
    <property type="match status" value="5"/>
</dbReference>
<dbReference type="InterPro" id="IPR011434">
    <property type="entry name" value="Ltp-like_HTH"/>
</dbReference>
<proteinExistence type="predicted"/>
<protein>
    <recommendedName>
        <fullName evidence="2">Putative host cell surface-exposed lipoprotein Ltp-like HTH region domain-containing protein</fullName>
    </recommendedName>
</protein>
<feature type="region of interest" description="Disordered" evidence="1">
    <location>
        <begin position="99"/>
        <end position="119"/>
    </location>
</feature>